<sequence length="347" mass="38644">MGALNFSTSNTALLREDRFTTLVKDRAQQFPYWRDFIAPVADAEPGDRPSKGFRAAIRARDLGKMQIASVHVDPMTYRRTPQHIRRSEIDHWQLVLRTSGVDVANCKQGFVRSTAGSLSLRSFAVPSHTTASAGSLVCIWMSRDNFSPLAEALDQAIHKPIGGTMKHVLKEFILSLNRHKSSLKVEDLPVMVSSFKALIGAAIRPTSDSLAEARTPIAAGLFELARAYVDTNLACPELGTEMLCRELKVSRRKLYYLFDKHDGVATFIRRRRLAACHAALEDPSDGRLVSTIAYDYGFADPGQLSRHFRAHYGYSPRDAREARPAGDIARKDEPASFAQWLLRGSKV</sequence>
<evidence type="ECO:0000256" key="3">
    <source>
        <dbReference type="ARBA" id="ARBA00023163"/>
    </source>
</evidence>
<keyword evidence="6" id="KW-1185">Reference proteome</keyword>
<reference evidence="5 6" key="1">
    <citation type="submission" date="2021-03" db="EMBL/GenBank/DDBJ databases">
        <title>Genomic Encyclopedia of Type Strains, Phase IV (KMG-IV): sequencing the most valuable type-strain genomes for metagenomic binning, comparative biology and taxonomic classification.</title>
        <authorList>
            <person name="Goeker M."/>
        </authorList>
    </citation>
    <scope>NUCLEOTIDE SEQUENCE [LARGE SCALE GENOMIC DNA]</scope>
    <source>
        <strain evidence="5 6">DSM 21600</strain>
    </source>
</reference>
<dbReference type="EMBL" id="JAGGJU010000002">
    <property type="protein sequence ID" value="MBP1849475.1"/>
    <property type="molecule type" value="Genomic_DNA"/>
</dbReference>
<organism evidence="5 6">
    <name type="scientific">Rhizobium halophytocola</name>
    <dbReference type="NCBI Taxonomy" id="735519"/>
    <lineage>
        <taxon>Bacteria</taxon>
        <taxon>Pseudomonadati</taxon>
        <taxon>Pseudomonadota</taxon>
        <taxon>Alphaproteobacteria</taxon>
        <taxon>Hyphomicrobiales</taxon>
        <taxon>Rhizobiaceae</taxon>
        <taxon>Rhizobium/Agrobacterium group</taxon>
        <taxon>Rhizobium</taxon>
    </lineage>
</organism>
<accession>A0ABS4DUX1</accession>
<proteinExistence type="predicted"/>
<dbReference type="PANTHER" id="PTHR46796">
    <property type="entry name" value="HTH-TYPE TRANSCRIPTIONAL ACTIVATOR RHAS-RELATED"/>
    <property type="match status" value="1"/>
</dbReference>
<dbReference type="InterPro" id="IPR050204">
    <property type="entry name" value="AraC_XylS_family_regulators"/>
</dbReference>
<dbReference type="SMART" id="SM00342">
    <property type="entry name" value="HTH_ARAC"/>
    <property type="match status" value="1"/>
</dbReference>
<comment type="caution">
    <text evidence="5">The sequence shown here is derived from an EMBL/GenBank/DDBJ whole genome shotgun (WGS) entry which is preliminary data.</text>
</comment>
<feature type="domain" description="HTH araC/xylS-type" evidence="4">
    <location>
        <begin position="223"/>
        <end position="322"/>
    </location>
</feature>
<dbReference type="SUPFAM" id="SSF46689">
    <property type="entry name" value="Homeodomain-like"/>
    <property type="match status" value="1"/>
</dbReference>
<dbReference type="Proteomes" id="UP000759443">
    <property type="component" value="Unassembled WGS sequence"/>
</dbReference>
<keyword evidence="2" id="KW-0238">DNA-binding</keyword>
<gene>
    <name evidence="5" type="ORF">J2Z17_000896</name>
</gene>
<dbReference type="PROSITE" id="PS01124">
    <property type="entry name" value="HTH_ARAC_FAMILY_2"/>
    <property type="match status" value="1"/>
</dbReference>
<keyword evidence="1" id="KW-0805">Transcription regulation</keyword>
<dbReference type="InterPro" id="IPR009057">
    <property type="entry name" value="Homeodomain-like_sf"/>
</dbReference>
<dbReference type="Pfam" id="PF12833">
    <property type="entry name" value="HTH_18"/>
    <property type="match status" value="1"/>
</dbReference>
<dbReference type="InterPro" id="IPR018060">
    <property type="entry name" value="HTH_AraC"/>
</dbReference>
<name>A0ABS4DUX1_9HYPH</name>
<protein>
    <submittedName>
        <fullName evidence="5">AraC-like DNA-binding protein</fullName>
    </submittedName>
</protein>
<evidence type="ECO:0000259" key="4">
    <source>
        <dbReference type="PROSITE" id="PS01124"/>
    </source>
</evidence>
<evidence type="ECO:0000256" key="2">
    <source>
        <dbReference type="ARBA" id="ARBA00023125"/>
    </source>
</evidence>
<dbReference type="RefSeq" id="WP_209942598.1">
    <property type="nucleotide sequence ID" value="NZ_JAGGJU010000002.1"/>
</dbReference>
<dbReference type="Gene3D" id="1.10.10.60">
    <property type="entry name" value="Homeodomain-like"/>
    <property type="match status" value="1"/>
</dbReference>
<evidence type="ECO:0000313" key="6">
    <source>
        <dbReference type="Proteomes" id="UP000759443"/>
    </source>
</evidence>
<evidence type="ECO:0000256" key="1">
    <source>
        <dbReference type="ARBA" id="ARBA00023015"/>
    </source>
</evidence>
<evidence type="ECO:0000313" key="5">
    <source>
        <dbReference type="EMBL" id="MBP1849475.1"/>
    </source>
</evidence>
<keyword evidence="3" id="KW-0804">Transcription</keyword>
<dbReference type="PANTHER" id="PTHR46796:SF6">
    <property type="entry name" value="ARAC SUBFAMILY"/>
    <property type="match status" value="1"/>
</dbReference>